<dbReference type="Proteomes" id="UP001175226">
    <property type="component" value="Unassembled WGS sequence"/>
</dbReference>
<comment type="caution">
    <text evidence="3">The sequence shown here is derived from an EMBL/GenBank/DDBJ whole genome shotgun (WGS) entry which is preliminary data.</text>
</comment>
<dbReference type="Pfam" id="PF20152">
    <property type="entry name" value="DUF6534"/>
    <property type="match status" value="1"/>
</dbReference>
<reference evidence="3" key="1">
    <citation type="submission" date="2023-06" db="EMBL/GenBank/DDBJ databases">
        <authorList>
            <consortium name="Lawrence Berkeley National Laboratory"/>
            <person name="Ahrendt S."/>
            <person name="Sahu N."/>
            <person name="Indic B."/>
            <person name="Wong-Bajracharya J."/>
            <person name="Merenyi Z."/>
            <person name="Ke H.-M."/>
            <person name="Monk M."/>
            <person name="Kocsube S."/>
            <person name="Drula E."/>
            <person name="Lipzen A."/>
            <person name="Balint B."/>
            <person name="Henrissat B."/>
            <person name="Andreopoulos B."/>
            <person name="Martin F.M."/>
            <person name="Harder C.B."/>
            <person name="Rigling D."/>
            <person name="Ford K.L."/>
            <person name="Foster G.D."/>
            <person name="Pangilinan J."/>
            <person name="Papanicolaou A."/>
            <person name="Barry K."/>
            <person name="LaButti K."/>
            <person name="Viragh M."/>
            <person name="Koriabine M."/>
            <person name="Yan M."/>
            <person name="Riley R."/>
            <person name="Champramary S."/>
            <person name="Plett K.L."/>
            <person name="Tsai I.J."/>
            <person name="Slot J."/>
            <person name="Sipos G."/>
            <person name="Plett J."/>
            <person name="Nagy L.G."/>
            <person name="Grigoriev I.V."/>
        </authorList>
    </citation>
    <scope>NUCLEOTIDE SEQUENCE</scope>
    <source>
        <strain evidence="3">FPL87.14</strain>
    </source>
</reference>
<dbReference type="EMBL" id="JAUEPT010000015">
    <property type="protein sequence ID" value="KAK0445923.1"/>
    <property type="molecule type" value="Genomic_DNA"/>
</dbReference>
<keyword evidence="1" id="KW-0472">Membrane</keyword>
<protein>
    <recommendedName>
        <fullName evidence="2">DUF6534 domain-containing protein</fullName>
    </recommendedName>
</protein>
<gene>
    <name evidence="3" type="ORF">EV421DRAFT_300491</name>
</gene>
<keyword evidence="4" id="KW-1185">Reference proteome</keyword>
<dbReference type="PANTHER" id="PTHR40465">
    <property type="entry name" value="CHROMOSOME 1, WHOLE GENOME SHOTGUN SEQUENCE"/>
    <property type="match status" value="1"/>
</dbReference>
<keyword evidence="1" id="KW-1133">Transmembrane helix</keyword>
<organism evidence="3 4">
    <name type="scientific">Armillaria borealis</name>
    <dbReference type="NCBI Taxonomy" id="47425"/>
    <lineage>
        <taxon>Eukaryota</taxon>
        <taxon>Fungi</taxon>
        <taxon>Dikarya</taxon>
        <taxon>Basidiomycota</taxon>
        <taxon>Agaricomycotina</taxon>
        <taxon>Agaricomycetes</taxon>
        <taxon>Agaricomycetidae</taxon>
        <taxon>Agaricales</taxon>
        <taxon>Marasmiineae</taxon>
        <taxon>Physalacriaceae</taxon>
        <taxon>Armillaria</taxon>
    </lineage>
</organism>
<proteinExistence type="predicted"/>
<feature type="transmembrane region" description="Helical" evidence="1">
    <location>
        <begin position="20"/>
        <end position="42"/>
    </location>
</feature>
<evidence type="ECO:0000259" key="2">
    <source>
        <dbReference type="Pfam" id="PF20152"/>
    </source>
</evidence>
<feature type="transmembrane region" description="Helical" evidence="1">
    <location>
        <begin position="165"/>
        <end position="189"/>
    </location>
</feature>
<feature type="transmembrane region" description="Helical" evidence="1">
    <location>
        <begin position="201"/>
        <end position="231"/>
    </location>
</feature>
<feature type="transmembrane region" description="Helical" evidence="1">
    <location>
        <begin position="98"/>
        <end position="119"/>
    </location>
</feature>
<feature type="transmembrane region" description="Helical" evidence="1">
    <location>
        <begin position="54"/>
        <end position="78"/>
    </location>
</feature>
<feature type="transmembrane region" description="Helical" evidence="1">
    <location>
        <begin position="237"/>
        <end position="258"/>
    </location>
</feature>
<evidence type="ECO:0000313" key="4">
    <source>
        <dbReference type="Proteomes" id="UP001175226"/>
    </source>
</evidence>
<dbReference type="InterPro" id="IPR045339">
    <property type="entry name" value="DUF6534"/>
</dbReference>
<keyword evidence="1" id="KW-0812">Transmembrane</keyword>
<evidence type="ECO:0000313" key="3">
    <source>
        <dbReference type="EMBL" id="KAK0445923.1"/>
    </source>
</evidence>
<feature type="transmembrane region" description="Helical" evidence="1">
    <location>
        <begin position="131"/>
        <end position="153"/>
    </location>
</feature>
<name>A0AA39MTS9_9AGAR</name>
<feature type="domain" description="DUF6534" evidence="2">
    <location>
        <begin position="174"/>
        <end position="262"/>
    </location>
</feature>
<accession>A0AA39MTS9</accession>
<sequence length="321" mass="35557">MSSQPSTATPRSLGDTLGALYIGSTIAAILFGITNLQTVIYYKKYPHDWWLFRYSVALLWVLDALHVALSTHALYVYLIDMFGDLAGVLVHSVWSFKVQMGINIIIVIYVQELCAIRLWKFGRHFHKNMSWLVFFAVAVSFGAGLFIIYGIYITPNFSAISDIKTAIYIFFAMATAADFAIAPMMWYYLHKIKVATDFSTTASLLLGLMQLVVVSGLAISACSLLALISYVAWPETLIFLGVEFIIPKLYINSLLAMLNYRREHVESNNSGAELGELSTLAVLQITSEGSIAGANISVPLSESLFEDKSDHSNGALDYNQV</sequence>
<dbReference type="PANTHER" id="PTHR40465:SF1">
    <property type="entry name" value="DUF6534 DOMAIN-CONTAINING PROTEIN"/>
    <property type="match status" value="1"/>
</dbReference>
<dbReference type="AlphaFoldDB" id="A0AA39MTS9"/>
<evidence type="ECO:0000256" key="1">
    <source>
        <dbReference type="SAM" id="Phobius"/>
    </source>
</evidence>